<evidence type="ECO:0008006" key="4">
    <source>
        <dbReference type="Google" id="ProtNLM"/>
    </source>
</evidence>
<accession>A0A940XEQ8</accession>
<feature type="signal peptide" evidence="1">
    <location>
        <begin position="1"/>
        <end position="29"/>
    </location>
</feature>
<dbReference type="RefSeq" id="WP_210666384.1">
    <property type="nucleotide sequence ID" value="NZ_JAGFBV010000013.1"/>
</dbReference>
<keyword evidence="1" id="KW-0732">Signal</keyword>
<dbReference type="AlphaFoldDB" id="A0A940XEQ8"/>
<evidence type="ECO:0000313" key="3">
    <source>
        <dbReference type="Proteomes" id="UP000675047"/>
    </source>
</evidence>
<dbReference type="Proteomes" id="UP000675047">
    <property type="component" value="Unassembled WGS sequence"/>
</dbReference>
<comment type="caution">
    <text evidence="2">The sequence shown here is derived from an EMBL/GenBank/DDBJ whole genome shotgun (WGS) entry which is preliminary data.</text>
</comment>
<sequence length="150" mass="16664">MKNQNKQMKLSKKSVVLFFTLLLSVTQMSAQKLNVDKSSSIGVDQLPEYVVITSEDTKLLGGMNITIQSKKSDYKDALDDLESLLQSSKKLQIRTQTDLLNAMFELGFEFINAYNASSTAIGAGAGNDVTVNGTIEKFRVNMVFKKRKDL</sequence>
<reference evidence="2 3" key="1">
    <citation type="submission" date="2021-03" db="EMBL/GenBank/DDBJ databases">
        <title>Flavobacterium Flabelliformis Sp. Nov. And Flavobacterium Geliluteum Sp. Nov., Two Novel Multidrug Resistant Psychrophilic Species Isolated From Antarctica.</title>
        <authorList>
            <person name="Kralova S."/>
            <person name="Busse H.J."/>
            <person name="Bezdicek M."/>
            <person name="Nykrynova M."/>
            <person name="Kroupova E."/>
            <person name="Krsek D."/>
            <person name="Sedlacek I."/>
        </authorList>
    </citation>
    <scope>NUCLEOTIDE SEQUENCE [LARGE SCALE GENOMIC DNA]</scope>
    <source>
        <strain evidence="2 3">P7388</strain>
    </source>
</reference>
<evidence type="ECO:0000256" key="1">
    <source>
        <dbReference type="SAM" id="SignalP"/>
    </source>
</evidence>
<protein>
    <recommendedName>
        <fullName evidence="4">DUF541 domain-containing protein</fullName>
    </recommendedName>
</protein>
<keyword evidence="3" id="KW-1185">Reference proteome</keyword>
<organism evidence="2 3">
    <name type="scientific">Flavobacterium geliluteum</name>
    <dbReference type="NCBI Taxonomy" id="2816120"/>
    <lineage>
        <taxon>Bacteria</taxon>
        <taxon>Pseudomonadati</taxon>
        <taxon>Bacteroidota</taxon>
        <taxon>Flavobacteriia</taxon>
        <taxon>Flavobacteriales</taxon>
        <taxon>Flavobacteriaceae</taxon>
        <taxon>Flavobacterium</taxon>
    </lineage>
</organism>
<gene>
    <name evidence="2" type="ORF">J3495_09875</name>
</gene>
<evidence type="ECO:0000313" key="2">
    <source>
        <dbReference type="EMBL" id="MBP4138395.1"/>
    </source>
</evidence>
<name>A0A940XEQ8_9FLAO</name>
<dbReference type="EMBL" id="JAGFBV010000013">
    <property type="protein sequence ID" value="MBP4138395.1"/>
    <property type="molecule type" value="Genomic_DNA"/>
</dbReference>
<proteinExistence type="predicted"/>
<feature type="chain" id="PRO_5037437066" description="DUF541 domain-containing protein" evidence="1">
    <location>
        <begin position="30"/>
        <end position="150"/>
    </location>
</feature>